<keyword evidence="2" id="KW-0732">Signal</keyword>
<feature type="region of interest" description="Disordered" evidence="1">
    <location>
        <begin position="64"/>
        <end position="131"/>
    </location>
</feature>
<protein>
    <submittedName>
        <fullName evidence="3">Uncharacterized protein</fullName>
    </submittedName>
</protein>
<dbReference type="AlphaFoldDB" id="W9Z4D4"/>
<keyword evidence="4" id="KW-1185">Reference proteome</keyword>
<organism evidence="3 4">
    <name type="scientific">Capronia coronata CBS 617.96</name>
    <dbReference type="NCBI Taxonomy" id="1182541"/>
    <lineage>
        <taxon>Eukaryota</taxon>
        <taxon>Fungi</taxon>
        <taxon>Dikarya</taxon>
        <taxon>Ascomycota</taxon>
        <taxon>Pezizomycotina</taxon>
        <taxon>Eurotiomycetes</taxon>
        <taxon>Chaetothyriomycetidae</taxon>
        <taxon>Chaetothyriales</taxon>
        <taxon>Herpotrichiellaceae</taxon>
        <taxon>Capronia</taxon>
    </lineage>
</organism>
<proteinExistence type="predicted"/>
<dbReference type="Proteomes" id="UP000019484">
    <property type="component" value="Unassembled WGS sequence"/>
</dbReference>
<dbReference type="GeneID" id="19156479"/>
<dbReference type="OrthoDB" id="10558874at2759"/>
<feature type="compositionally biased region" description="Gly residues" evidence="1">
    <location>
        <begin position="104"/>
        <end position="117"/>
    </location>
</feature>
<name>W9Z4D4_9EURO</name>
<evidence type="ECO:0000313" key="3">
    <source>
        <dbReference type="EMBL" id="EXJ96451.1"/>
    </source>
</evidence>
<dbReference type="EMBL" id="AMWN01000001">
    <property type="protein sequence ID" value="EXJ96451.1"/>
    <property type="molecule type" value="Genomic_DNA"/>
</dbReference>
<sequence>MQLTASTVAAILAFTVAQVGALPSPQQTTTGDSVAATQTPPPPSAPESVPVYYPEEEFYIEKRWTPSNHPGQGEGHGQGNGMPPKWQGGVQGNGGTDRHPYQGQHGGPSGMGFGSHGFHGPMPDSDEYDGYDDDVQVARGARRAINLDFSPEDHDDVEPAVHPLGRRAINMKQYKWYEYQTRKPFMGLVGGNPNIRNLNFRDQSRTLGMGLRRRDAAPPMARSLVPTRYREPMERGHFGPMPDEVEGGDFYYYPYDEEN</sequence>
<dbReference type="HOGENOM" id="CLU_1073622_0_0_1"/>
<gene>
    <name evidence="3" type="ORF">A1O1_01577</name>
</gene>
<feature type="signal peptide" evidence="2">
    <location>
        <begin position="1"/>
        <end position="21"/>
    </location>
</feature>
<evidence type="ECO:0000256" key="2">
    <source>
        <dbReference type="SAM" id="SignalP"/>
    </source>
</evidence>
<feature type="region of interest" description="Disordered" evidence="1">
    <location>
        <begin position="23"/>
        <end position="49"/>
    </location>
</feature>
<feature type="chain" id="PRO_5004933264" evidence="2">
    <location>
        <begin position="22"/>
        <end position="259"/>
    </location>
</feature>
<dbReference type="RefSeq" id="XP_007720680.1">
    <property type="nucleotide sequence ID" value="XM_007722490.1"/>
</dbReference>
<comment type="caution">
    <text evidence="3">The sequence shown here is derived from an EMBL/GenBank/DDBJ whole genome shotgun (WGS) entry which is preliminary data.</text>
</comment>
<evidence type="ECO:0000256" key="1">
    <source>
        <dbReference type="SAM" id="MobiDB-lite"/>
    </source>
</evidence>
<reference evidence="3 4" key="1">
    <citation type="submission" date="2013-03" db="EMBL/GenBank/DDBJ databases">
        <title>The Genome Sequence of Capronia coronata CBS 617.96.</title>
        <authorList>
            <consortium name="The Broad Institute Genomics Platform"/>
            <person name="Cuomo C."/>
            <person name="de Hoog S."/>
            <person name="Gorbushina A."/>
            <person name="Walker B."/>
            <person name="Young S.K."/>
            <person name="Zeng Q."/>
            <person name="Gargeya S."/>
            <person name="Fitzgerald M."/>
            <person name="Haas B."/>
            <person name="Abouelleil A."/>
            <person name="Allen A.W."/>
            <person name="Alvarado L."/>
            <person name="Arachchi H.M."/>
            <person name="Berlin A.M."/>
            <person name="Chapman S.B."/>
            <person name="Gainer-Dewar J."/>
            <person name="Goldberg J."/>
            <person name="Griggs A."/>
            <person name="Gujja S."/>
            <person name="Hansen M."/>
            <person name="Howarth C."/>
            <person name="Imamovic A."/>
            <person name="Ireland A."/>
            <person name="Larimer J."/>
            <person name="McCowan C."/>
            <person name="Murphy C."/>
            <person name="Pearson M."/>
            <person name="Poon T.W."/>
            <person name="Priest M."/>
            <person name="Roberts A."/>
            <person name="Saif S."/>
            <person name="Shea T."/>
            <person name="Sisk P."/>
            <person name="Sykes S."/>
            <person name="Wortman J."/>
            <person name="Nusbaum C."/>
            <person name="Birren B."/>
        </authorList>
    </citation>
    <scope>NUCLEOTIDE SEQUENCE [LARGE SCALE GENOMIC DNA]</scope>
    <source>
        <strain evidence="3 4">CBS 617.96</strain>
    </source>
</reference>
<accession>W9Z4D4</accession>
<evidence type="ECO:0000313" key="4">
    <source>
        <dbReference type="Proteomes" id="UP000019484"/>
    </source>
</evidence>